<dbReference type="Pfam" id="PF02021">
    <property type="entry name" value="UPF0102"/>
    <property type="match status" value="1"/>
</dbReference>
<dbReference type="InterPro" id="IPR011856">
    <property type="entry name" value="tRNA_endonuc-like_dom_sf"/>
</dbReference>
<dbReference type="HAMAP" id="MF_00048">
    <property type="entry name" value="UPF0102"/>
    <property type="match status" value="1"/>
</dbReference>
<proteinExistence type="inferred from homology"/>
<dbReference type="RefSeq" id="WP_178265980.1">
    <property type="nucleotide sequence ID" value="NZ_JAPZVM010000008.1"/>
</dbReference>
<dbReference type="Gene3D" id="3.40.1350.10">
    <property type="match status" value="1"/>
</dbReference>
<protein>
    <recommendedName>
        <fullName evidence="2">UPF0102 protein O6P32_09995</fullName>
    </recommendedName>
</protein>
<dbReference type="PANTHER" id="PTHR34039">
    <property type="entry name" value="UPF0102 PROTEIN YRAN"/>
    <property type="match status" value="1"/>
</dbReference>
<evidence type="ECO:0000313" key="3">
    <source>
        <dbReference type="EMBL" id="MCZ8373033.1"/>
    </source>
</evidence>
<dbReference type="InterPro" id="IPR011335">
    <property type="entry name" value="Restrct_endonuc-II-like"/>
</dbReference>
<dbReference type="PANTHER" id="PTHR34039:SF1">
    <property type="entry name" value="UPF0102 PROTEIN YRAN"/>
    <property type="match status" value="1"/>
</dbReference>
<sequence length="121" mass="13668">MAAHNKLGKEGEEEASAYLRDKGYTILHRNWHAGRKELDIVAEKDGTLVVVEVKTRRNDVFGNPEDAITPRKIRNIVASADAYIKLFAIDLPVRFDVITVVGTCPPFEIEHIEEAFLPPIW</sequence>
<gene>
    <name evidence="3" type="ORF">O6P32_09995</name>
</gene>
<comment type="caution">
    <text evidence="3">The sequence shown here is derived from an EMBL/GenBank/DDBJ whole genome shotgun (WGS) entry which is preliminary data.</text>
</comment>
<keyword evidence="4" id="KW-1185">Reference proteome</keyword>
<accession>A0ABT4PJ13</accession>
<organism evidence="3 4">
    <name type="scientific">Phocaeicola acetigenes</name>
    <dbReference type="NCBI Taxonomy" id="3016083"/>
    <lineage>
        <taxon>Bacteria</taxon>
        <taxon>Pseudomonadati</taxon>
        <taxon>Bacteroidota</taxon>
        <taxon>Bacteroidia</taxon>
        <taxon>Bacteroidales</taxon>
        <taxon>Bacteroidaceae</taxon>
        <taxon>Phocaeicola</taxon>
    </lineage>
</organism>
<dbReference type="SUPFAM" id="SSF52980">
    <property type="entry name" value="Restriction endonuclease-like"/>
    <property type="match status" value="1"/>
</dbReference>
<comment type="similarity">
    <text evidence="1 2">Belongs to the UPF0102 family.</text>
</comment>
<dbReference type="NCBIfam" id="NF009150">
    <property type="entry name" value="PRK12497.1-3"/>
    <property type="match status" value="1"/>
</dbReference>
<reference evidence="3" key="1">
    <citation type="submission" date="2022-12" db="EMBL/GenBank/DDBJ databases">
        <title>Phocaeicola acetigenes sp. nov., isolated feces from a healthy human.</title>
        <authorList>
            <person name="Do H."/>
            <person name="Ha Y.B."/>
            <person name="Kim J.-S."/>
            <person name="Suh M.K."/>
            <person name="Kim H.S."/>
            <person name="Lee J.-S."/>
        </authorList>
    </citation>
    <scope>NUCLEOTIDE SEQUENCE</scope>
    <source>
        <strain evidence="3">KGMB11183</strain>
    </source>
</reference>
<dbReference type="Proteomes" id="UP001141933">
    <property type="component" value="Unassembled WGS sequence"/>
</dbReference>
<name>A0ABT4PJ13_9BACT</name>
<evidence type="ECO:0000256" key="2">
    <source>
        <dbReference type="HAMAP-Rule" id="MF_00048"/>
    </source>
</evidence>
<dbReference type="InterPro" id="IPR003509">
    <property type="entry name" value="UPF0102_YraN-like"/>
</dbReference>
<dbReference type="CDD" id="cd20736">
    <property type="entry name" value="PoNe_Nuclease"/>
    <property type="match status" value="1"/>
</dbReference>
<dbReference type="EMBL" id="JAPZVM010000008">
    <property type="protein sequence ID" value="MCZ8373033.1"/>
    <property type="molecule type" value="Genomic_DNA"/>
</dbReference>
<evidence type="ECO:0000256" key="1">
    <source>
        <dbReference type="ARBA" id="ARBA00006738"/>
    </source>
</evidence>
<evidence type="ECO:0000313" key="4">
    <source>
        <dbReference type="Proteomes" id="UP001141933"/>
    </source>
</evidence>